<dbReference type="Pfam" id="PF02646">
    <property type="entry name" value="RmuC"/>
    <property type="match status" value="1"/>
</dbReference>
<evidence type="ECO:0000256" key="1">
    <source>
        <dbReference type="ARBA" id="ARBA00003416"/>
    </source>
</evidence>
<dbReference type="PANTHER" id="PTHR30563:SF0">
    <property type="entry name" value="DNA RECOMBINATION PROTEIN RMUC"/>
    <property type="match status" value="1"/>
</dbReference>
<comment type="function">
    <text evidence="1">Involved in DNA recombination.</text>
</comment>
<accession>A0A4U8RZV3</accession>
<dbReference type="Proteomes" id="UP000029925">
    <property type="component" value="Unassembled WGS sequence"/>
</dbReference>
<organism evidence="5 6">
    <name type="scientific">Helicobacter typhlonius</name>
    <dbReference type="NCBI Taxonomy" id="76936"/>
    <lineage>
        <taxon>Bacteria</taxon>
        <taxon>Pseudomonadati</taxon>
        <taxon>Campylobacterota</taxon>
        <taxon>Epsilonproteobacteria</taxon>
        <taxon>Campylobacterales</taxon>
        <taxon>Helicobacteraceae</taxon>
        <taxon>Helicobacter</taxon>
    </lineage>
</organism>
<evidence type="ECO:0000256" key="4">
    <source>
        <dbReference type="ARBA" id="ARBA00023172"/>
    </source>
</evidence>
<comment type="caution">
    <text evidence="5">The sequence shown here is derived from an EMBL/GenBank/DDBJ whole genome shotgun (WGS) entry which is preliminary data.</text>
</comment>
<proteinExistence type="inferred from homology"/>
<name>A0A4U8RZV3_9HELI</name>
<protein>
    <submittedName>
        <fullName evidence="5">DNA recombination protein RmuC</fullName>
    </submittedName>
</protein>
<keyword evidence="3" id="KW-0175">Coiled coil</keyword>
<dbReference type="PANTHER" id="PTHR30563">
    <property type="entry name" value="DNA RECOMBINATION PROTEIN RMUC"/>
    <property type="match status" value="1"/>
</dbReference>
<dbReference type="STRING" id="76936.BN2458_PEG1971"/>
<evidence type="ECO:0000313" key="6">
    <source>
        <dbReference type="Proteomes" id="UP000029925"/>
    </source>
</evidence>
<keyword evidence="6" id="KW-1185">Reference proteome</keyword>
<evidence type="ECO:0000313" key="5">
    <source>
        <dbReference type="EMBL" id="TLD78853.1"/>
    </source>
</evidence>
<dbReference type="InterPro" id="IPR003798">
    <property type="entry name" value="DNA_recombination_RmuC"/>
</dbReference>
<sequence>MICINIILMVINLNIYKNIDDYSKSLIRNESALKQSIKDVFDYSLTMRESAESLTKILKDDKKIRGNFGEMQLKSILESSGLIEGEHYKIQSSFKVENQTYIPDVVVYLDGGIEGK</sequence>
<evidence type="ECO:0000256" key="3">
    <source>
        <dbReference type="ARBA" id="ARBA00023054"/>
    </source>
</evidence>
<dbReference type="OrthoDB" id="5352014at2"/>
<gene>
    <name evidence="5" type="primary">rmuC</name>
    <name evidence="5" type="ORF">LS75_003615</name>
</gene>
<dbReference type="GO" id="GO:0006310">
    <property type="term" value="P:DNA recombination"/>
    <property type="evidence" value="ECO:0007669"/>
    <property type="project" value="UniProtKB-KW"/>
</dbReference>
<comment type="similarity">
    <text evidence="2">Belongs to the RmuC family.</text>
</comment>
<reference evidence="5 6" key="1">
    <citation type="journal article" date="2014" name="Genome Announc.">
        <title>Draft genome sequences of eight enterohepatic helicobacter species isolated from both laboratory and wild rodents.</title>
        <authorList>
            <person name="Sheh A."/>
            <person name="Shen Z."/>
            <person name="Fox J.G."/>
        </authorList>
    </citation>
    <scope>NUCLEOTIDE SEQUENCE [LARGE SCALE GENOMIC DNA]</scope>
    <source>
        <strain evidence="5 6">MIT 98-6810</strain>
    </source>
</reference>
<keyword evidence="4" id="KW-0233">DNA recombination</keyword>
<dbReference type="EMBL" id="JRPF02000003">
    <property type="protein sequence ID" value="TLD78853.1"/>
    <property type="molecule type" value="Genomic_DNA"/>
</dbReference>
<evidence type="ECO:0000256" key="2">
    <source>
        <dbReference type="ARBA" id="ARBA00009840"/>
    </source>
</evidence>
<dbReference type="AlphaFoldDB" id="A0A4U8RZV3"/>